<name>A0A0F0KWU5_9MICO</name>
<accession>A0A0F0KWU5</accession>
<reference evidence="1 2" key="1">
    <citation type="submission" date="2015-02" db="EMBL/GenBank/DDBJ databases">
        <title>Draft genome sequences of ten Microbacterium spp. with emphasis on heavy metal contaminated environments.</title>
        <authorList>
            <person name="Corretto E."/>
        </authorList>
    </citation>
    <scope>NUCLEOTIDE SEQUENCE [LARGE SCALE GENOMIC DNA]</scope>
    <source>
        <strain evidence="1 2">DSM 12966</strain>
    </source>
</reference>
<dbReference type="RefSeq" id="WP_156149260.1">
    <property type="nucleotide sequence ID" value="NZ_CP031425.1"/>
</dbReference>
<keyword evidence="2" id="KW-1185">Reference proteome</keyword>
<comment type="caution">
    <text evidence="1">The sequence shown here is derived from an EMBL/GenBank/DDBJ whole genome shotgun (WGS) entry which is preliminary data.</text>
</comment>
<evidence type="ECO:0000313" key="2">
    <source>
        <dbReference type="Proteomes" id="UP000033572"/>
    </source>
</evidence>
<organism evidence="1 2">
    <name type="scientific">Microbacterium foliorum</name>
    <dbReference type="NCBI Taxonomy" id="104336"/>
    <lineage>
        <taxon>Bacteria</taxon>
        <taxon>Bacillati</taxon>
        <taxon>Actinomycetota</taxon>
        <taxon>Actinomycetes</taxon>
        <taxon>Micrococcales</taxon>
        <taxon>Microbacteriaceae</taxon>
        <taxon>Microbacterium</taxon>
    </lineage>
</organism>
<dbReference type="Proteomes" id="UP000033572">
    <property type="component" value="Unassembled WGS sequence"/>
</dbReference>
<sequence length="409" mass="44365">MPEELPGKLSPSIPVALTKVALRLIGASDLADAIGDLTGLGRTSIDSLVRTAKTQIADRASAEFTAVGDADREWAESMLSRTYVRLAADPARPVMSESLIGAEAVARLAGAATSVEDLRVLDSSSDDVQAYVTAVSEAIAYLISQWYSTNEEPNRAAMSQVAGETLQTVRGLQAHLDAVIAPAMRQLQQSTAPAEEQASQGEQFIFELDADLQLRASEDELADLVQAAVVAVYEERPFRVQVTLPILDDQLKDIDDVMVASQIRRQYRAKARRAELALSAFFSAQVESVWVAYLRSVSDRLVVVRAIVAGQVPAGSKLDVWRTEPPIASAPVWLTPDEITAVVESTRLGEWNHLRGGAGWRAADELPPSVIREKVMPSILAELVRREVTTNEGWDAEAALLPHWHIGQG</sequence>
<dbReference type="EMBL" id="JYIU01000035">
    <property type="protein sequence ID" value="KJL23706.1"/>
    <property type="molecule type" value="Genomic_DNA"/>
</dbReference>
<dbReference type="PATRIC" id="fig|104336.4.peg.1071"/>
<evidence type="ECO:0000313" key="1">
    <source>
        <dbReference type="EMBL" id="KJL23706.1"/>
    </source>
</evidence>
<dbReference type="AlphaFoldDB" id="A0A0F0KWU5"/>
<proteinExistence type="predicted"/>
<protein>
    <submittedName>
        <fullName evidence="1">Uncharacterized protein</fullName>
    </submittedName>
</protein>
<gene>
    <name evidence="1" type="ORF">RN50_01046</name>
</gene>
<dbReference type="GeneID" id="94443552"/>